<dbReference type="FunFam" id="1.10.1200.10:FF:000005">
    <property type="entry name" value="Nonribosomal peptide synthetase 1"/>
    <property type="match status" value="3"/>
</dbReference>
<dbReference type="Gene3D" id="3.30.559.10">
    <property type="entry name" value="Chloramphenicol acetyltransferase-like domain"/>
    <property type="match status" value="3"/>
</dbReference>
<dbReference type="PROSITE" id="PS50075">
    <property type="entry name" value="CARRIER"/>
    <property type="match status" value="3"/>
</dbReference>
<dbReference type="InterPro" id="IPR020845">
    <property type="entry name" value="AMP-binding_CS"/>
</dbReference>
<dbReference type="RefSeq" id="WP_183879714.1">
    <property type="nucleotide sequence ID" value="NZ_JACHCE010000001.1"/>
</dbReference>
<dbReference type="EMBL" id="JACHCE010000001">
    <property type="protein sequence ID" value="MBB5635251.1"/>
    <property type="molecule type" value="Genomic_DNA"/>
</dbReference>
<organism evidence="6 7">
    <name type="scientific">Pedobacter cryoconitis</name>
    <dbReference type="NCBI Taxonomy" id="188932"/>
    <lineage>
        <taxon>Bacteria</taxon>
        <taxon>Pseudomonadati</taxon>
        <taxon>Bacteroidota</taxon>
        <taxon>Sphingobacteriia</taxon>
        <taxon>Sphingobacteriales</taxon>
        <taxon>Sphingobacteriaceae</taxon>
        <taxon>Pedobacter</taxon>
    </lineage>
</organism>
<evidence type="ECO:0000256" key="2">
    <source>
        <dbReference type="ARBA" id="ARBA00006432"/>
    </source>
</evidence>
<reference evidence="6 7" key="1">
    <citation type="submission" date="2020-08" db="EMBL/GenBank/DDBJ databases">
        <title>Genomic Encyclopedia of Type Strains, Phase IV (KMG-V): Genome sequencing to study the core and pangenomes of soil and plant-associated prokaryotes.</title>
        <authorList>
            <person name="Whitman W."/>
        </authorList>
    </citation>
    <scope>NUCLEOTIDE SEQUENCE [LARGE SCALE GENOMIC DNA]</scope>
    <source>
        <strain evidence="6 7">S3M1</strain>
    </source>
</reference>
<evidence type="ECO:0000259" key="5">
    <source>
        <dbReference type="PROSITE" id="PS50075"/>
    </source>
</evidence>
<dbReference type="PANTHER" id="PTHR45527:SF1">
    <property type="entry name" value="FATTY ACID SYNTHASE"/>
    <property type="match status" value="1"/>
</dbReference>
<evidence type="ECO:0000256" key="3">
    <source>
        <dbReference type="ARBA" id="ARBA00022450"/>
    </source>
</evidence>
<dbReference type="InterPro" id="IPR009081">
    <property type="entry name" value="PP-bd_ACP"/>
</dbReference>
<dbReference type="FunFam" id="3.30.300.30:FF:000010">
    <property type="entry name" value="Enterobactin synthetase component F"/>
    <property type="match status" value="2"/>
</dbReference>
<comment type="cofactor">
    <cofactor evidence="1">
        <name>pantetheine 4'-phosphate</name>
        <dbReference type="ChEBI" id="CHEBI:47942"/>
    </cofactor>
</comment>
<dbReference type="Gene3D" id="3.30.300.30">
    <property type="match status" value="3"/>
</dbReference>
<sequence>MSYQAVPLHPSQKDIYIDQLINLESPHYNVGGYLKITGPIDKEKLILAINSLPEVFDVFKLRFDLNDAVPAGYMDDQFHRFQISELQISEEFATIEEKRAYCEQWVGQQFSSTYQLKKELVPVTQYLIEISEDEHWFFFRYHHLVMDGFGLSAVNHYVANKYKSLVENQEVSFNYASYVEDITKASAFHASERYQEEGAYWKRRFEEAPGKLLQRKYRQEGASANKGESTRLTIDGSARQELSELISSTNANLQQLTMAALMIYYSRISNESTFVFGIPQRRRDKNVRNIAGTFSGILPFIGSYEPNMKLTDLIKGLVSSQRNDYRYQHYLLGDLSRSLNLNSAEDALLEIVVNNATIDFDLDFGSGINAVLNPRFSGSLSFPIELYWFDLGPQQPLEMRVDFQKQYFKKEEIELWAQRLLFILKQFRANLDQDTSVIDILPPAEKELLHSFNNQQFDLPVLPKKRPRIGQKESNVISLFEKWAVKTADTIALVFENQSYTYRELNEKANQLAHYLRIKGVKPDQLVGLCIERSLAMVTGILGIWKAGGAYVPIDPANPEERISYLLEDSGVNLIVSSKLSRTSLPDFVQETIISLDECELLAQQPVTSPENITASKDLSYVIYTSGSTGKPKGVLVEHRGMLNHLYAKINELKLGQDAVVAFTASYTFDISVWQIFCALLTGGRTVIYPSGLILEPSRLIAQVEADEVNILEVVPSYLAAVLQEKPKEDLQKLRYLLVTGEVVSQALLAQWFVHPDYGRIPVVNAYGPTEASDDITHHFMYTAPEGVNVPLGRPVQHLRLYVLNTIGQLCPLGAPGEICVSGVGVSRGYLNREELTREKFIADPFHEGERMYKTGDLGRWLPDGTIEYLGRIDDQVKIRGYRIELGEIEHVLDQHPDVIQNTVIAKTDMHGIQRLVGYIVAGPDADREVITSYMRGKLPEYMVPLLVILDKLPLTANGKIDKNVLPEPEGELLNTTVYTAPRNAIEQGLADIWQELLKADQIGIYDNFFELGGHSLLVMRMIAAIRKTLNSELVVKDLFTHPTIAGLSVYMQGKTNKNSLPAITIQPKQTHVPLSFSQERLWFIDRLEGSTHYHLPAVLRLKGRLNINALQSALQEIINRHQVLRTVITEEEGIAWQQVLPADNWKLSFIEKTTDTAAAIASFIHHPFDLSADYMLKAGLIGLNEEENLLVVVMHHIASDGWSSSIIVQELSLLYAACSSGNTASLKPLTVQYTDYAIWQRTHISGEMLQQQQDYWSVQLAGAETLQLPVDFQRPAIQSTAGAVFKFNMDRDLTDALNQYSQQQGATLFMTLLSAFQVLLYRYSGQQDITVGTLVAGRTQQEIEELVGFFINTLAIRSDLSGEPSFDALLQQVKTTLLEGYEHQDMPFEKALETVVNNRDLGKNPLFQVMFVLQNMPEMPSFELGDLTIVQETVNYNPALLDLYFTVFEKKEGLILNIGYCTDLFCEETIARMAGHYEQLLRAIVVKPSVQISKLPMLTTTESDELLAQLSGEEAAYPKESNVIALFDQWALKTPDAIATLFAEQSYTYRELHEKANQLAHMLMSKGVKKEVLVGLCIGRTLDMITGILGIWKAGGAYVPIDPLYPAERIDYLLNDSGVNLVVSDQQSSQALPAAIQEKVILLDKIEFLAGQPVTSPQNGITSPQLSYVIYTSGSTGKPKGVLVEHGGMLNHLYSKINALNLDQDAVIAYTASYTFDISVWQMFCALLTGGCTVVYPAALILEPAALITQAEADQINILELVPSYLGAVLQESPAASLKKLRYLLVTGEAVSQSVLAQWFAHPEYGRIPVVNAYGPTEASDDITHHFMYSTPESSNVPLGKTIQNLHIYILDTQGQLCPLGVAGEICVSGIGVSRGYLNREELTREKFIADPFRTGNKLYKTGDLGRSLKGGIIEYLGRIDDQVKIRGYRIELGEIEYVLNQHNSIEQSVVVAKSDEQGVKRLVAYIVLSKNIQVGENETIIAYLKEHLPEYMIPALISLDHLPLTANGKIDKKALPEPEGELLAGSLYTEPRNETESILVNIWQELLKAGQIGIHDNFFAMGGHSLLVMRLIAAIRKKLSVELAVKDVFSYATIAELSAHMEMQQKKINLPAITAQPIQDYTPLSFSQERLWFIDKLEGSIHYHIPGALRLTGQLNQDTLQYALQTIISRHEVLRTVIRERNGIPYQQVLSPDHWELATIDPSDDPHAAMVNFIEQPFDLAADYMLRAGLVKTGADEYLLVISTHHIASDGWSATVMVKELTELYSAYIEGRTAHLEPLSVQYKDYAIWQRTHIKDELLQTQLGYWKEKLSGAETLQLPTDFLRPVVQGTNGAVLHFNIPADLNAALNQLSQQQGTTLYTTLLAAFQVLLYRYSGQEDICVGTPVAGRTQQEIEDLVGFFVNTLAIRSQLDGSISFNELLQQLQNTLFEGYEYQDAPFEKVVDAVVKGRDKSMTPLFQVMFVLQNTPDTPELKLGDLKLELENIHLPVAKFDITFTIEEGKDGLALAIEYCTDLFLEDTIARMAGHYEQLLRSAVSEPSVQIGALPMLGIAESEQLMQQLSGEQTVYPDYSNVIALFEERVVKTPDATALVFQEQRYTYQQLNEKANKLAHYLISQQVKADQLVGLCIKRSADMITGILGVWKAGGAYVPIDPSYPAERIDYLIADSGVKLVISDEQSKVVLPVSMPVILLDNIEFLAQQPVFSPENHISSQDLSYVIYTSGSTGKPKGVLVEHRGMLNHLYAKINALKMDEHSIVAYIASYTFDISVWQMFCALLSGGQTVIYSSDLIMEPAALIGQVDTDHVNILELVPSYLAAVLQENPKAELQNLNYLMVTGEAVSQSVLSQWFAHPKYGHIPVINAYGPTEASDDITHHLMYSTPENGNVPLGKTIQNLQIYILDGHGQLCPEGVPGEICVSGIGVSRGYLNREALTREKFIADPFRPGHKMYKTGDLGRSLTGGVIEYLGRIDDQVKIRGYRIELGEIEHVLNQHAEVAQSVVIAKSDEQGGRRLIGYIVADLNADREDILAYLKEQLPEYMVPVLIRLDQLPLTANGKIDKKALPEPDGDLLSDQIYVAPRDATEQLLAQIWQDLLQIKQVGIYDDFFDLGGHSLLIMRLASAVLEQFNITISIRNFFDLATIDALAQYINNRQAEESKKRKRIKL</sequence>
<dbReference type="InterPro" id="IPR010071">
    <property type="entry name" value="AA_adenyl_dom"/>
</dbReference>
<evidence type="ECO:0000313" key="6">
    <source>
        <dbReference type="EMBL" id="MBB5635251.1"/>
    </source>
</evidence>
<dbReference type="InterPro" id="IPR000873">
    <property type="entry name" value="AMP-dep_synth/lig_dom"/>
</dbReference>
<dbReference type="SMART" id="SM00823">
    <property type="entry name" value="PKS_PP"/>
    <property type="match status" value="3"/>
</dbReference>
<dbReference type="Gene3D" id="3.30.559.30">
    <property type="entry name" value="Nonribosomal peptide synthetase, condensation domain"/>
    <property type="match status" value="3"/>
</dbReference>
<dbReference type="Pfam" id="PF00550">
    <property type="entry name" value="PP-binding"/>
    <property type="match status" value="3"/>
</dbReference>
<proteinExistence type="inferred from homology"/>
<dbReference type="GO" id="GO:0043041">
    <property type="term" value="P:amino acid activation for nonribosomal peptide biosynthetic process"/>
    <property type="evidence" value="ECO:0007669"/>
    <property type="project" value="TreeGrafter"/>
</dbReference>
<dbReference type="PROSITE" id="PS00012">
    <property type="entry name" value="PHOSPHOPANTETHEINE"/>
    <property type="match status" value="3"/>
</dbReference>
<dbReference type="InterPro" id="IPR025110">
    <property type="entry name" value="AMP-bd_C"/>
</dbReference>
<dbReference type="FunFam" id="3.40.50.12780:FF:000012">
    <property type="entry name" value="Non-ribosomal peptide synthetase"/>
    <property type="match status" value="3"/>
</dbReference>
<dbReference type="Gene3D" id="1.10.1200.10">
    <property type="entry name" value="ACP-like"/>
    <property type="match status" value="3"/>
</dbReference>
<dbReference type="GO" id="GO:0003824">
    <property type="term" value="F:catalytic activity"/>
    <property type="evidence" value="ECO:0007669"/>
    <property type="project" value="InterPro"/>
</dbReference>
<dbReference type="InterPro" id="IPR020806">
    <property type="entry name" value="PKS_PP-bd"/>
</dbReference>
<dbReference type="NCBIfam" id="NF003417">
    <property type="entry name" value="PRK04813.1"/>
    <property type="match status" value="3"/>
</dbReference>
<dbReference type="InterPro" id="IPR045851">
    <property type="entry name" value="AMP-bd_C_sf"/>
</dbReference>
<dbReference type="InterPro" id="IPR006162">
    <property type="entry name" value="Ppantetheine_attach_site"/>
</dbReference>
<comment type="similarity">
    <text evidence="2">Belongs to the ATP-dependent AMP-binding enzyme family.</text>
</comment>
<dbReference type="Proteomes" id="UP000537204">
    <property type="component" value="Unassembled WGS sequence"/>
</dbReference>
<dbReference type="CDD" id="cd19531">
    <property type="entry name" value="LCL_NRPS-like"/>
    <property type="match status" value="2"/>
</dbReference>
<dbReference type="InterPro" id="IPR036736">
    <property type="entry name" value="ACP-like_sf"/>
</dbReference>
<dbReference type="GO" id="GO:0005829">
    <property type="term" value="C:cytosol"/>
    <property type="evidence" value="ECO:0007669"/>
    <property type="project" value="TreeGrafter"/>
</dbReference>
<evidence type="ECO:0000256" key="4">
    <source>
        <dbReference type="ARBA" id="ARBA00022553"/>
    </source>
</evidence>
<dbReference type="InterPro" id="IPR001242">
    <property type="entry name" value="Condensation_dom"/>
</dbReference>
<dbReference type="PROSITE" id="PS00455">
    <property type="entry name" value="AMP_BINDING"/>
    <property type="match status" value="3"/>
</dbReference>
<dbReference type="Pfam" id="PF00501">
    <property type="entry name" value="AMP-binding"/>
    <property type="match status" value="3"/>
</dbReference>
<dbReference type="SUPFAM" id="SSF56801">
    <property type="entry name" value="Acetyl-CoA synthetase-like"/>
    <property type="match status" value="3"/>
</dbReference>
<dbReference type="Gene3D" id="2.30.38.10">
    <property type="entry name" value="Luciferase, Domain 3"/>
    <property type="match status" value="3"/>
</dbReference>
<dbReference type="InterPro" id="IPR023213">
    <property type="entry name" value="CAT-like_dom_sf"/>
</dbReference>
<dbReference type="FunFam" id="3.40.50.980:FF:000001">
    <property type="entry name" value="Non-ribosomal peptide synthetase"/>
    <property type="match status" value="3"/>
</dbReference>
<protein>
    <submittedName>
        <fullName evidence="6">Amino acid adenylation domain-containing protein</fullName>
    </submittedName>
</protein>
<feature type="domain" description="Carrier" evidence="5">
    <location>
        <begin position="3078"/>
        <end position="3153"/>
    </location>
</feature>
<dbReference type="CDD" id="cd05930">
    <property type="entry name" value="A_NRPS"/>
    <property type="match status" value="3"/>
</dbReference>
<dbReference type="GO" id="GO:0031177">
    <property type="term" value="F:phosphopantetheine binding"/>
    <property type="evidence" value="ECO:0007669"/>
    <property type="project" value="InterPro"/>
</dbReference>
<comment type="caution">
    <text evidence="6">The sequence shown here is derived from an EMBL/GenBank/DDBJ whole genome shotgun (WGS) entry which is preliminary data.</text>
</comment>
<dbReference type="Gene3D" id="3.40.50.980">
    <property type="match status" value="6"/>
</dbReference>
<gene>
    <name evidence="6" type="ORF">HDE68_001136</name>
</gene>
<dbReference type="SUPFAM" id="SSF52777">
    <property type="entry name" value="CoA-dependent acyltransferases"/>
    <property type="match status" value="6"/>
</dbReference>
<name>A0A7W8ZJL4_9SPHI</name>
<dbReference type="PANTHER" id="PTHR45527">
    <property type="entry name" value="NONRIBOSOMAL PEPTIDE SYNTHETASE"/>
    <property type="match status" value="1"/>
</dbReference>
<dbReference type="NCBIfam" id="TIGR01733">
    <property type="entry name" value="AA-adenyl-dom"/>
    <property type="match status" value="3"/>
</dbReference>
<keyword evidence="3" id="KW-0596">Phosphopantetheine</keyword>
<keyword evidence="4" id="KW-0597">Phosphoprotein</keyword>
<dbReference type="FunFam" id="2.30.38.10:FF:000001">
    <property type="entry name" value="Non-ribosomal peptide synthetase PvdI"/>
    <property type="match status" value="1"/>
</dbReference>
<dbReference type="Pfam" id="PF00668">
    <property type="entry name" value="Condensation"/>
    <property type="match status" value="3"/>
</dbReference>
<dbReference type="GO" id="GO:0044550">
    <property type="term" value="P:secondary metabolite biosynthetic process"/>
    <property type="evidence" value="ECO:0007669"/>
    <property type="project" value="UniProtKB-ARBA"/>
</dbReference>
<evidence type="ECO:0000313" key="7">
    <source>
        <dbReference type="Proteomes" id="UP000537204"/>
    </source>
</evidence>
<feature type="domain" description="Carrier" evidence="5">
    <location>
        <begin position="2032"/>
        <end position="2107"/>
    </location>
</feature>
<feature type="domain" description="Carrier" evidence="5">
    <location>
        <begin position="981"/>
        <end position="1056"/>
    </location>
</feature>
<evidence type="ECO:0000256" key="1">
    <source>
        <dbReference type="ARBA" id="ARBA00001957"/>
    </source>
</evidence>
<accession>A0A7W8ZJL4</accession>
<dbReference type="SUPFAM" id="SSF47336">
    <property type="entry name" value="ACP-like"/>
    <property type="match status" value="3"/>
</dbReference>
<dbReference type="Pfam" id="PF13193">
    <property type="entry name" value="AMP-binding_C"/>
    <property type="match status" value="3"/>
</dbReference>